<feature type="domain" description="Rod shape-determining protein MreC beta-barrel core" evidence="7">
    <location>
        <begin position="124"/>
        <end position="270"/>
    </location>
</feature>
<dbReference type="EMBL" id="JAUCBP010000001">
    <property type="protein sequence ID" value="MDM7859132.1"/>
    <property type="molecule type" value="Genomic_DNA"/>
</dbReference>
<gene>
    <name evidence="8" type="primary">mreC</name>
    <name evidence="8" type="ORF">QTP81_00760</name>
</gene>
<dbReference type="Gene3D" id="2.40.10.340">
    <property type="entry name" value="Rod shape-determining protein MreC, domain 1"/>
    <property type="match status" value="1"/>
</dbReference>
<comment type="similarity">
    <text evidence="1 5">Belongs to the MreC family.</text>
</comment>
<name>A0ABT7SSG9_9ALTE</name>
<sequence length="294" mass="32569">MQTIFTRGPSLNNRLSLALVMSIALIIVDHKFDGFSTTRGYLNSLMSPLQYVANLPGEMLNWSAERVTSQQQLIAENEYLNNQLLLANEQLQRFQLLKNENDQLRALLAAPLRQEMRKTVAELMAVDNNPFSHQIVINKGNSDDVYVSQSVLDDKGVVGQVIEVGSTTSRVLLITDVTHAIPVRSQRNSIRFIVTGSGTLDEVYLEHVAHSVDIKVGDILVTSGLGNVFPEGYPVAQVTSVVRDESRPFASISAQPLAKLDRLKHLMLLWPEAEAETTEGSDDSTAITVRRDND</sequence>
<comment type="function">
    <text evidence="5">Involved in formation and maintenance of cell shape.</text>
</comment>
<evidence type="ECO:0000313" key="9">
    <source>
        <dbReference type="Proteomes" id="UP001234343"/>
    </source>
</evidence>
<dbReference type="Gene3D" id="2.40.10.350">
    <property type="entry name" value="Rod shape-determining protein MreC, domain 2"/>
    <property type="match status" value="1"/>
</dbReference>
<dbReference type="Proteomes" id="UP001234343">
    <property type="component" value="Unassembled WGS sequence"/>
</dbReference>
<organism evidence="8 9">
    <name type="scientific">Alteromonas arenosi</name>
    <dbReference type="NCBI Taxonomy" id="3055817"/>
    <lineage>
        <taxon>Bacteria</taxon>
        <taxon>Pseudomonadati</taxon>
        <taxon>Pseudomonadota</taxon>
        <taxon>Gammaproteobacteria</taxon>
        <taxon>Alteromonadales</taxon>
        <taxon>Alteromonadaceae</taxon>
        <taxon>Alteromonas/Salinimonas group</taxon>
        <taxon>Alteromonas</taxon>
    </lineage>
</organism>
<dbReference type="InterPro" id="IPR055342">
    <property type="entry name" value="MreC_beta-barrel_core"/>
</dbReference>
<evidence type="ECO:0000313" key="8">
    <source>
        <dbReference type="EMBL" id="MDM7859132.1"/>
    </source>
</evidence>
<evidence type="ECO:0000256" key="6">
    <source>
        <dbReference type="SAM" id="MobiDB-lite"/>
    </source>
</evidence>
<protein>
    <recommendedName>
        <fullName evidence="2 5">Cell shape-determining protein MreC</fullName>
    </recommendedName>
    <alternativeName>
        <fullName evidence="4 5">Cell shape protein MreC</fullName>
    </alternativeName>
</protein>
<evidence type="ECO:0000256" key="1">
    <source>
        <dbReference type="ARBA" id="ARBA00009369"/>
    </source>
</evidence>
<comment type="caution">
    <text evidence="8">The sequence shown here is derived from an EMBL/GenBank/DDBJ whole genome shotgun (WGS) entry which is preliminary data.</text>
</comment>
<accession>A0ABT7SSG9</accession>
<evidence type="ECO:0000256" key="4">
    <source>
        <dbReference type="ARBA" id="ARBA00032089"/>
    </source>
</evidence>
<reference evidence="8 9" key="1">
    <citation type="submission" date="2023-06" db="EMBL/GenBank/DDBJ databases">
        <title>Alteromonas sp. ASW11-36 isolated from intertidal sand.</title>
        <authorList>
            <person name="Li Y."/>
        </authorList>
    </citation>
    <scope>NUCLEOTIDE SEQUENCE [LARGE SCALE GENOMIC DNA]</scope>
    <source>
        <strain evidence="8 9">ASW11-36</strain>
    </source>
</reference>
<feature type="region of interest" description="Disordered" evidence="6">
    <location>
        <begin position="275"/>
        <end position="294"/>
    </location>
</feature>
<dbReference type="PANTHER" id="PTHR34138:SF1">
    <property type="entry name" value="CELL SHAPE-DETERMINING PROTEIN MREC"/>
    <property type="match status" value="1"/>
</dbReference>
<dbReference type="PANTHER" id="PTHR34138">
    <property type="entry name" value="CELL SHAPE-DETERMINING PROTEIN MREC"/>
    <property type="match status" value="1"/>
</dbReference>
<dbReference type="Pfam" id="PF04085">
    <property type="entry name" value="MreC"/>
    <property type="match status" value="1"/>
</dbReference>
<evidence type="ECO:0000256" key="2">
    <source>
        <dbReference type="ARBA" id="ARBA00013855"/>
    </source>
</evidence>
<keyword evidence="9" id="KW-1185">Reference proteome</keyword>
<keyword evidence="3 5" id="KW-0133">Cell shape</keyword>
<dbReference type="InterPro" id="IPR007221">
    <property type="entry name" value="MreC"/>
</dbReference>
<dbReference type="PIRSF" id="PIRSF038471">
    <property type="entry name" value="MreC"/>
    <property type="match status" value="1"/>
</dbReference>
<evidence type="ECO:0000259" key="7">
    <source>
        <dbReference type="Pfam" id="PF04085"/>
    </source>
</evidence>
<dbReference type="NCBIfam" id="TIGR00219">
    <property type="entry name" value="mreC"/>
    <property type="match status" value="1"/>
</dbReference>
<dbReference type="RefSeq" id="WP_289363040.1">
    <property type="nucleotide sequence ID" value="NZ_JAUCBP010000001.1"/>
</dbReference>
<proteinExistence type="inferred from homology"/>
<dbReference type="InterPro" id="IPR042177">
    <property type="entry name" value="Cell/Rod_1"/>
</dbReference>
<evidence type="ECO:0000256" key="5">
    <source>
        <dbReference type="PIRNR" id="PIRNR038471"/>
    </source>
</evidence>
<dbReference type="InterPro" id="IPR042175">
    <property type="entry name" value="Cell/Rod_MreC_2"/>
</dbReference>
<evidence type="ECO:0000256" key="3">
    <source>
        <dbReference type="ARBA" id="ARBA00022960"/>
    </source>
</evidence>